<reference evidence="4" key="1">
    <citation type="journal article" date="2019" name="Int. J. Syst. Evol. Microbiol.">
        <title>The Global Catalogue of Microorganisms (GCM) 10K type strain sequencing project: providing services to taxonomists for standard genome sequencing and annotation.</title>
        <authorList>
            <consortium name="The Broad Institute Genomics Platform"/>
            <consortium name="The Broad Institute Genome Sequencing Center for Infectious Disease"/>
            <person name="Wu L."/>
            <person name="Ma J."/>
        </authorList>
    </citation>
    <scope>NUCLEOTIDE SEQUENCE [LARGE SCALE GENOMIC DNA]</scope>
    <source>
        <strain evidence="4">JCM 6922</strain>
    </source>
</reference>
<evidence type="ECO:0000259" key="2">
    <source>
        <dbReference type="Pfam" id="PF13340"/>
    </source>
</evidence>
<dbReference type="InterPro" id="IPR025161">
    <property type="entry name" value="IS402-like_dom"/>
</dbReference>
<organism evidence="3 4">
    <name type="scientific">Streptomyces glaucus</name>
    <dbReference type="NCBI Taxonomy" id="284029"/>
    <lineage>
        <taxon>Bacteria</taxon>
        <taxon>Bacillati</taxon>
        <taxon>Actinomycetota</taxon>
        <taxon>Actinomycetes</taxon>
        <taxon>Kitasatosporales</taxon>
        <taxon>Streptomycetaceae</taxon>
        <taxon>Streptomyces</taxon>
    </lineage>
</organism>
<feature type="domain" description="Insertion element IS402-like" evidence="2">
    <location>
        <begin position="42"/>
        <end position="114"/>
    </location>
</feature>
<keyword evidence="4" id="KW-1185">Reference proteome</keyword>
<comment type="caution">
    <text evidence="3">The sequence shown here is derived from an EMBL/GenBank/DDBJ whole genome shotgun (WGS) entry which is preliminary data.</text>
</comment>
<feature type="compositionally biased region" description="Low complexity" evidence="1">
    <location>
        <begin position="154"/>
        <end position="164"/>
    </location>
</feature>
<dbReference type="EMBL" id="BAAATK010000002">
    <property type="protein sequence ID" value="GAA2422277.1"/>
    <property type="molecule type" value="Genomic_DNA"/>
</dbReference>
<evidence type="ECO:0000313" key="4">
    <source>
        <dbReference type="Proteomes" id="UP001500460"/>
    </source>
</evidence>
<proteinExistence type="predicted"/>
<dbReference type="RefSeq" id="WP_344599685.1">
    <property type="nucleotide sequence ID" value="NZ_BAAATK010000002.1"/>
</dbReference>
<sequence length="207" mass="22707">MTQRPQTVSPLRRANTAGPSRQAQAPTIPGAGRFGWLAPMVLWPLARRHLPRPAVRPQGGGTQRADDEAMFAAIVYVLVSGVPWRALPKTFAVSWQNTHRRFTQWSGAGLWDRLRDTARRQQMPGHLQQWADTVAALAEERLNRTMTTAPAPAPAGAAPSRAAGRPGGGLKPGIRLHEQGDFTVRLFGPDHGPAEQQVTDQELRRAR</sequence>
<dbReference type="PANTHER" id="PTHR46637">
    <property type="entry name" value="TIS1421-TRANSPOSASE PROTEIN A"/>
    <property type="match status" value="1"/>
</dbReference>
<name>A0ABP5WBM9_9ACTN</name>
<dbReference type="Proteomes" id="UP001500460">
    <property type="component" value="Unassembled WGS sequence"/>
</dbReference>
<feature type="region of interest" description="Disordered" evidence="1">
    <location>
        <begin position="187"/>
        <end position="207"/>
    </location>
</feature>
<protein>
    <recommendedName>
        <fullName evidence="2">Insertion element IS402-like domain-containing protein</fullName>
    </recommendedName>
</protein>
<accession>A0ABP5WBM9</accession>
<dbReference type="Pfam" id="PF13340">
    <property type="entry name" value="DUF4096"/>
    <property type="match status" value="1"/>
</dbReference>
<evidence type="ECO:0000313" key="3">
    <source>
        <dbReference type="EMBL" id="GAA2422277.1"/>
    </source>
</evidence>
<dbReference type="PANTHER" id="PTHR46637:SF1">
    <property type="entry name" value="BLL5188 PROTEIN"/>
    <property type="match status" value="1"/>
</dbReference>
<feature type="region of interest" description="Disordered" evidence="1">
    <location>
        <begin position="148"/>
        <end position="171"/>
    </location>
</feature>
<feature type="region of interest" description="Disordered" evidence="1">
    <location>
        <begin position="1"/>
        <end position="29"/>
    </location>
</feature>
<evidence type="ECO:0000256" key="1">
    <source>
        <dbReference type="SAM" id="MobiDB-lite"/>
    </source>
</evidence>
<gene>
    <name evidence="3" type="ORF">GCM10010421_05270</name>
</gene>
<dbReference type="InterPro" id="IPR052909">
    <property type="entry name" value="Transposase_6_like"/>
</dbReference>